<reference evidence="3" key="3">
    <citation type="journal article" date="2017" name="ISME J.">
        <title>Discovery of anaerobic lithoheterotrophic haloarchaea, ubiquitous in hypersaline habitats.</title>
        <authorList>
            <person name="Sorokin D.Y."/>
            <person name="Messina E."/>
            <person name="Smedile F."/>
            <person name="Roman P."/>
            <person name="Damste J.S.S."/>
            <person name="Ciordia S."/>
            <person name="Mena M.C."/>
            <person name="Ferrer M."/>
            <person name="Golyshin P.N."/>
            <person name="Kublanov I.V."/>
            <person name="Samarov N.I."/>
            <person name="Toshchakov S.V."/>
            <person name="La Cono V."/>
            <person name="Yakimov M.M."/>
        </authorList>
    </citation>
    <scope>NUCLEOTIDE SEQUENCE</scope>
    <source>
        <strain evidence="3">HSR6</strain>
    </source>
</reference>
<dbReference type="OrthoDB" id="383356at2157"/>
<evidence type="ECO:0000313" key="3">
    <source>
        <dbReference type="EMBL" id="APE96464.1"/>
    </source>
</evidence>
<dbReference type="RefSeq" id="WP_070365769.1">
    <property type="nucleotide sequence ID" value="NZ_CP016070.1"/>
</dbReference>
<dbReference type="EMBL" id="CP016070">
    <property type="protein sequence ID" value="AOW81122.1"/>
    <property type="molecule type" value="Genomic_DNA"/>
</dbReference>
<evidence type="ECO:0000313" key="5">
    <source>
        <dbReference type="Proteomes" id="UP000186165"/>
    </source>
</evidence>
<reference evidence="2 4" key="1">
    <citation type="submission" date="2016-06" db="EMBL/GenBank/DDBJ databases">
        <title>Discovery of anaerobic lithoheterotrophic haloarchaeon capable of sulfur respiration by hydrogen and formate.</title>
        <authorList>
            <person name="Sorokin D.Y."/>
            <person name="Kublanov I.V."/>
            <person name="Roman P."/>
            <person name="Sinninghe Damste J.S."/>
            <person name="Golyshin P.N."/>
            <person name="Rojo D."/>
            <person name="Ciordia S."/>
            <person name="Mena Md.C."/>
            <person name="Ferrer M."/>
            <person name="Smedile F."/>
            <person name="Messina E."/>
            <person name="La Cono V."/>
            <person name="Yakimov M.M."/>
        </authorList>
    </citation>
    <scope>NUCLEOTIDE SEQUENCE [LARGE SCALE GENOMIC DNA]</scope>
    <source>
        <strain evidence="2 4">HTSR1</strain>
    </source>
</reference>
<evidence type="ECO:0000256" key="1">
    <source>
        <dbReference type="SAM" id="MobiDB-lite"/>
    </source>
</evidence>
<dbReference type="KEGG" id="hhsr:HSR6_2035"/>
<dbReference type="EMBL" id="CP016804">
    <property type="protein sequence ID" value="APE96464.1"/>
    <property type="molecule type" value="Genomic_DNA"/>
</dbReference>
<feature type="region of interest" description="Disordered" evidence="1">
    <location>
        <begin position="74"/>
        <end position="93"/>
    </location>
</feature>
<dbReference type="Proteomes" id="UP000185608">
    <property type="component" value="Chromosome"/>
</dbReference>
<reference evidence="5" key="2">
    <citation type="submission" date="2016-08" db="EMBL/GenBank/DDBJ databases">
        <title>Discovery of first anaerobic lithoheterotrophic haloarchae widely represented in hypersaline habitats.</title>
        <authorList>
            <person name="Sorokin D.Y."/>
            <person name="Kublanov I.V."/>
            <person name="Roman P."/>
            <person name="Sinninghe Damste J.S."/>
            <person name="Golyshin P.N."/>
            <person name="Rojo D."/>
            <person name="Ciordia S."/>
            <person name="Mena Md.C."/>
            <person name="Ferrer M."/>
            <person name="Smedile F."/>
            <person name="Messina E."/>
            <person name="La Cono V."/>
            <person name="Yakimov M.M."/>
        </authorList>
    </citation>
    <scope>NUCLEOTIDE SEQUENCE [LARGE SCALE GENOMIC DNA]</scope>
    <source>
        <strain evidence="5">HSR6</strain>
    </source>
</reference>
<evidence type="ECO:0000313" key="4">
    <source>
        <dbReference type="Proteomes" id="UP000185608"/>
    </source>
</evidence>
<dbReference type="KEGG" id="halh:HTSR_1960"/>
<dbReference type="Proteomes" id="UP000186165">
    <property type="component" value="Chromosome"/>
</dbReference>
<evidence type="ECO:0000313" key="2">
    <source>
        <dbReference type="EMBL" id="AOW81122.1"/>
    </source>
</evidence>
<dbReference type="STRING" id="1873524.HSR6_2035"/>
<name>A0A1D8S6Y4_9EURY</name>
<accession>A0A1J1AFD4</accession>
<sequence length="93" mass="9950">MSHPHLDVLFEDEFSRFVADRLTPSIVVNAYRDRINLGIRSADESVDVFVGGLSPSDARSIAAALTEAADAVERGAQDETGATWTALEADSKG</sequence>
<gene>
    <name evidence="3" type="ORF">HSR6_2035</name>
    <name evidence="2" type="ORF">HTSR_1960</name>
</gene>
<keyword evidence="5" id="KW-1185">Reference proteome</keyword>
<organism evidence="2 4">
    <name type="scientific">Halodesulfurarchaeum formicicum</name>
    <dbReference type="NCBI Taxonomy" id="1873524"/>
    <lineage>
        <taxon>Archaea</taxon>
        <taxon>Methanobacteriati</taxon>
        <taxon>Methanobacteriota</taxon>
        <taxon>Stenosarchaea group</taxon>
        <taxon>Halobacteria</taxon>
        <taxon>Halobacteriales</taxon>
        <taxon>Halobacteriaceae</taxon>
        <taxon>Halodesulfurarchaeum</taxon>
    </lineage>
</organism>
<accession>A0A1D8S6Y4</accession>
<dbReference type="AlphaFoldDB" id="A0A1D8S6Y4"/>
<dbReference type="GeneID" id="30418569"/>
<proteinExistence type="predicted"/>
<protein>
    <submittedName>
        <fullName evidence="2">Uncharacterized protein</fullName>
    </submittedName>
</protein>